<dbReference type="Pfam" id="PF00400">
    <property type="entry name" value="WD40"/>
    <property type="match status" value="3"/>
</dbReference>
<dbReference type="InterPro" id="IPR020472">
    <property type="entry name" value="WD40_PAC1"/>
</dbReference>
<dbReference type="GO" id="GO:0005634">
    <property type="term" value="C:nucleus"/>
    <property type="evidence" value="ECO:0007669"/>
    <property type="project" value="TreeGrafter"/>
</dbReference>
<dbReference type="InterPro" id="IPR001680">
    <property type="entry name" value="WD40_rpt"/>
</dbReference>
<dbReference type="AlphaFoldDB" id="A0A1R3IVW3"/>
<dbReference type="PANTHER" id="PTHR16017:SF0">
    <property type="entry name" value="WD REPEAT-CONTAINING PROTEIN 70"/>
    <property type="match status" value="1"/>
</dbReference>
<dbReference type="InterPro" id="IPR036322">
    <property type="entry name" value="WD40_repeat_dom_sf"/>
</dbReference>
<dbReference type="SUPFAM" id="SSF50978">
    <property type="entry name" value="WD40 repeat-like"/>
    <property type="match status" value="1"/>
</dbReference>
<gene>
    <name evidence="5" type="ORF">COLO4_20954</name>
</gene>
<comment type="caution">
    <text evidence="5">The sequence shown here is derived from an EMBL/GenBank/DDBJ whole genome shotgun (WGS) entry which is preliminary data.</text>
</comment>
<feature type="repeat" description="WD" evidence="3">
    <location>
        <begin position="287"/>
        <end position="321"/>
    </location>
</feature>
<proteinExistence type="predicted"/>
<organism evidence="5 6">
    <name type="scientific">Corchorus olitorius</name>
    <dbReference type="NCBI Taxonomy" id="93759"/>
    <lineage>
        <taxon>Eukaryota</taxon>
        <taxon>Viridiplantae</taxon>
        <taxon>Streptophyta</taxon>
        <taxon>Embryophyta</taxon>
        <taxon>Tracheophyta</taxon>
        <taxon>Spermatophyta</taxon>
        <taxon>Magnoliopsida</taxon>
        <taxon>eudicotyledons</taxon>
        <taxon>Gunneridae</taxon>
        <taxon>Pentapetalae</taxon>
        <taxon>rosids</taxon>
        <taxon>malvids</taxon>
        <taxon>Malvales</taxon>
        <taxon>Malvaceae</taxon>
        <taxon>Grewioideae</taxon>
        <taxon>Apeibeae</taxon>
        <taxon>Corchorus</taxon>
    </lineage>
</organism>
<protein>
    <submittedName>
        <fullName evidence="5">Uncharacterized protein</fullName>
    </submittedName>
</protein>
<reference evidence="6" key="1">
    <citation type="submission" date="2013-09" db="EMBL/GenBank/DDBJ databases">
        <title>Corchorus olitorius genome sequencing.</title>
        <authorList>
            <person name="Alam M."/>
            <person name="Haque M.S."/>
            <person name="Islam M.S."/>
            <person name="Emdad E.M."/>
            <person name="Islam M.M."/>
            <person name="Ahmed B."/>
            <person name="Halim A."/>
            <person name="Hossen Q.M.M."/>
            <person name="Hossain M.Z."/>
            <person name="Ahmed R."/>
            <person name="Khan M.M."/>
            <person name="Islam R."/>
            <person name="Rashid M.M."/>
            <person name="Khan S.A."/>
            <person name="Rahman M.S."/>
            <person name="Alam M."/>
            <person name="Yahiya A.S."/>
            <person name="Khan M.S."/>
            <person name="Azam M.S."/>
            <person name="Haque T."/>
            <person name="Lashkar M.Z.H."/>
            <person name="Akhand A.I."/>
            <person name="Morshed G."/>
            <person name="Roy S."/>
            <person name="Uddin K.S."/>
            <person name="Rabeya T."/>
            <person name="Hossain A.S."/>
            <person name="Chowdhury A."/>
            <person name="Snigdha A.R."/>
            <person name="Mortoza M.S."/>
            <person name="Matin S.A."/>
            <person name="Hoque S.M.E."/>
            <person name="Islam M.K."/>
            <person name="Roy D.K."/>
            <person name="Haider R."/>
            <person name="Moosa M.M."/>
            <person name="Elias S.M."/>
            <person name="Hasan A.M."/>
            <person name="Jahan S."/>
            <person name="Shafiuddin M."/>
            <person name="Mahmood N."/>
            <person name="Shommy N.S."/>
        </authorList>
    </citation>
    <scope>NUCLEOTIDE SEQUENCE [LARGE SCALE GENOMIC DNA]</scope>
    <source>
        <strain evidence="6">cv. O-4</strain>
    </source>
</reference>
<dbReference type="GO" id="GO:0035861">
    <property type="term" value="C:site of double-strand break"/>
    <property type="evidence" value="ECO:0007669"/>
    <property type="project" value="TreeGrafter"/>
</dbReference>
<dbReference type="PANTHER" id="PTHR16017">
    <property type="entry name" value="GASTRULATION DEFECTIVE PROTEIN 1-RELATED"/>
    <property type="match status" value="1"/>
</dbReference>
<dbReference type="PROSITE" id="PS50082">
    <property type="entry name" value="WD_REPEATS_2"/>
    <property type="match status" value="2"/>
</dbReference>
<accession>A0A1R3IVW3</accession>
<evidence type="ECO:0000256" key="1">
    <source>
        <dbReference type="ARBA" id="ARBA00022574"/>
    </source>
</evidence>
<dbReference type="STRING" id="93759.A0A1R3IVW3"/>
<feature type="region of interest" description="Disordered" evidence="4">
    <location>
        <begin position="512"/>
        <end position="531"/>
    </location>
</feature>
<dbReference type="OrthoDB" id="10264376at2759"/>
<dbReference type="PROSITE" id="PS50294">
    <property type="entry name" value="WD_REPEATS_REGION"/>
    <property type="match status" value="2"/>
</dbReference>
<keyword evidence="2" id="KW-0677">Repeat</keyword>
<dbReference type="SMART" id="SM00320">
    <property type="entry name" value="WD40"/>
    <property type="match status" value="5"/>
</dbReference>
<dbReference type="InterPro" id="IPR051858">
    <property type="entry name" value="WD_repeat_GAD-1"/>
</dbReference>
<feature type="compositionally biased region" description="Low complexity" evidence="4">
    <location>
        <begin position="66"/>
        <end position="76"/>
    </location>
</feature>
<dbReference type="PROSITE" id="PS00678">
    <property type="entry name" value="WD_REPEATS_1"/>
    <property type="match status" value="1"/>
</dbReference>
<feature type="region of interest" description="Disordered" evidence="4">
    <location>
        <begin position="19"/>
        <end position="88"/>
    </location>
</feature>
<evidence type="ECO:0000256" key="2">
    <source>
        <dbReference type="ARBA" id="ARBA00022737"/>
    </source>
</evidence>
<keyword evidence="6" id="KW-1185">Reference proteome</keyword>
<dbReference type="Proteomes" id="UP000187203">
    <property type="component" value="Unassembled WGS sequence"/>
</dbReference>
<dbReference type="PRINTS" id="PR00320">
    <property type="entry name" value="GPROTEINBRPT"/>
</dbReference>
<evidence type="ECO:0000313" key="6">
    <source>
        <dbReference type="Proteomes" id="UP000187203"/>
    </source>
</evidence>
<keyword evidence="1 3" id="KW-0853">WD repeat</keyword>
<feature type="repeat" description="WD" evidence="3">
    <location>
        <begin position="192"/>
        <end position="234"/>
    </location>
</feature>
<evidence type="ECO:0000256" key="3">
    <source>
        <dbReference type="PROSITE-ProRule" id="PRU00221"/>
    </source>
</evidence>
<evidence type="ECO:0000313" key="5">
    <source>
        <dbReference type="EMBL" id="OMO86722.1"/>
    </source>
</evidence>
<sequence>MEDEAEIYDGIRAQFPLTFGKQQKSQAPLEAIHSTTRRSTTVAAGAAPSSTSKTNNNVQTNEEKLSLSSSSKASLDSLRDTKSFNPNPNATLIGPHHPPALAIDHSGSRVLSGSYDYTVRMFDFQGMNSRLQSFRQLEPFEGHQIRNLSWSPTSDRFLCVTGSAQAKIYDRDGLTLGEFVKGDMYIRDLKNTKGHISGLTCGEWHPKTKETILTSSEDGSLRIWDVNDFKSQKQVIKPKLARPGRIPVRTCAWDREGNCIAGGIGDESIQIWNLKPGWGSRPDIYIEKSHSDDITALKFSSDGRILLSRSFDGSLKVWDLRQIKAPLKVFDDLPNHYAQTNIAFSPDEQLFLTGTSVEKESTVGVCMAPKIKSAGDKSQGGTHVLYDPTLSERGALVCVARAPRKKSVDDFEAPPVIHNPHALPLFRDQPSRKRQREKILKDPIKSHKPELPITGPGYGGRVGTTKGSLLTQYLLKQGGMIKETWMEEDPREAILKYADVAAKDPKFIAPAYAETQPEPVFAKSDSEDEEK</sequence>
<dbReference type="EMBL" id="AWUE01017527">
    <property type="protein sequence ID" value="OMO86722.1"/>
    <property type="molecule type" value="Genomic_DNA"/>
</dbReference>
<dbReference type="InterPro" id="IPR019775">
    <property type="entry name" value="WD40_repeat_CS"/>
</dbReference>
<dbReference type="Gene3D" id="2.130.10.10">
    <property type="entry name" value="YVTN repeat-like/Quinoprotein amine dehydrogenase"/>
    <property type="match status" value="2"/>
</dbReference>
<evidence type="ECO:0000256" key="4">
    <source>
        <dbReference type="SAM" id="MobiDB-lite"/>
    </source>
</evidence>
<feature type="compositionally biased region" description="Polar residues" evidence="4">
    <location>
        <begin position="33"/>
        <end position="60"/>
    </location>
</feature>
<dbReference type="InterPro" id="IPR015943">
    <property type="entry name" value="WD40/YVTN_repeat-like_dom_sf"/>
</dbReference>
<name>A0A1R3IVW3_9ROSI</name>